<name>A0A0F9T6X3_9ZZZZ</name>
<keyword evidence="2" id="KW-0472">Membrane</keyword>
<accession>A0A0F9T6X3</accession>
<proteinExistence type="predicted"/>
<gene>
    <name evidence="3" type="ORF">LCGC14_0765610</name>
</gene>
<feature type="transmembrane region" description="Helical" evidence="2">
    <location>
        <begin position="379"/>
        <end position="401"/>
    </location>
</feature>
<feature type="compositionally biased region" description="Pro residues" evidence="1">
    <location>
        <begin position="185"/>
        <end position="194"/>
    </location>
</feature>
<feature type="compositionally biased region" description="Basic and acidic residues" evidence="1">
    <location>
        <begin position="140"/>
        <end position="150"/>
    </location>
</feature>
<evidence type="ECO:0000256" key="2">
    <source>
        <dbReference type="SAM" id="Phobius"/>
    </source>
</evidence>
<dbReference type="AlphaFoldDB" id="A0A0F9T6X3"/>
<dbReference type="EMBL" id="LAZR01001908">
    <property type="protein sequence ID" value="KKN37243.1"/>
    <property type="molecule type" value="Genomic_DNA"/>
</dbReference>
<sequence>MSLLNTISVLEIPTNKVQYNKKTKVFSVEILEFMFVGNYKKSIRVSVILDDMFASLSDVQLDRGDLYFLDSNTNTKIHGNTKLKNLFKIKEKKVEKQKPAEKKPSRMRDVKASKKDEILFKEELAEFEVSDEDMSMGYSPREDLAKSVEEKEVEESIDERVKAKKKSTTRSSSSVAPGGGAPASPASPPAPPPMDALAGPGTPPPKPRAPAPATLDSLLTPGEPEEIVYDINMGLQYYSIMMEQRSYLFYVYFSHKELKIVDEEGKTIYETTIKIVTTKKEPPVLDLRIEGAGFEVHPLFGKVEVKKDAVNPPVMIFSILPLKSAQKKKKKEFERRYLNAYVNFEGETISHTILSIMVQPKYFRLDIGPIHLNLSKKTAVIISFISILIAGISLLITILSLNPSSNFMDYLGSFAPGLGSIIFFAIFLITLFKEGLYPMKEKISAFLNFDQAGVLIK</sequence>
<evidence type="ECO:0000313" key="3">
    <source>
        <dbReference type="EMBL" id="KKN37243.1"/>
    </source>
</evidence>
<evidence type="ECO:0000256" key="1">
    <source>
        <dbReference type="SAM" id="MobiDB-lite"/>
    </source>
</evidence>
<protein>
    <submittedName>
        <fullName evidence="3">Uncharacterized protein</fullName>
    </submittedName>
</protein>
<keyword evidence="2" id="KW-1133">Transmembrane helix</keyword>
<organism evidence="3">
    <name type="scientific">marine sediment metagenome</name>
    <dbReference type="NCBI Taxonomy" id="412755"/>
    <lineage>
        <taxon>unclassified sequences</taxon>
        <taxon>metagenomes</taxon>
        <taxon>ecological metagenomes</taxon>
    </lineage>
</organism>
<feature type="region of interest" description="Disordered" evidence="1">
    <location>
        <begin position="131"/>
        <end position="219"/>
    </location>
</feature>
<comment type="caution">
    <text evidence="3">The sequence shown here is derived from an EMBL/GenBank/DDBJ whole genome shotgun (WGS) entry which is preliminary data.</text>
</comment>
<reference evidence="3" key="1">
    <citation type="journal article" date="2015" name="Nature">
        <title>Complex archaea that bridge the gap between prokaryotes and eukaryotes.</title>
        <authorList>
            <person name="Spang A."/>
            <person name="Saw J.H."/>
            <person name="Jorgensen S.L."/>
            <person name="Zaremba-Niedzwiedzka K."/>
            <person name="Martijn J."/>
            <person name="Lind A.E."/>
            <person name="van Eijk R."/>
            <person name="Schleper C."/>
            <person name="Guy L."/>
            <person name="Ettema T.J."/>
        </authorList>
    </citation>
    <scope>NUCLEOTIDE SEQUENCE</scope>
</reference>
<feature type="transmembrane region" description="Helical" evidence="2">
    <location>
        <begin position="413"/>
        <end position="432"/>
    </location>
</feature>
<feature type="compositionally biased region" description="Pro residues" evidence="1">
    <location>
        <begin position="201"/>
        <end position="210"/>
    </location>
</feature>
<keyword evidence="2" id="KW-0812">Transmembrane</keyword>